<dbReference type="NCBIfam" id="TIGR00121">
    <property type="entry name" value="birA_ligase"/>
    <property type="match status" value="1"/>
</dbReference>
<evidence type="ECO:0000313" key="3">
    <source>
        <dbReference type="EMBL" id="GAB0058433.1"/>
    </source>
</evidence>
<dbReference type="Proteomes" id="UP001628193">
    <property type="component" value="Unassembled WGS sequence"/>
</dbReference>
<dbReference type="EMBL" id="BAAFGK010000005">
    <property type="protein sequence ID" value="GAB0058433.1"/>
    <property type="molecule type" value="Genomic_DNA"/>
</dbReference>
<dbReference type="PROSITE" id="PS51733">
    <property type="entry name" value="BPL_LPL_CATALYTIC"/>
    <property type="match status" value="1"/>
</dbReference>
<comment type="caution">
    <text evidence="3">The sequence shown here is derived from an EMBL/GenBank/DDBJ whole genome shotgun (WGS) entry which is preliminary data.</text>
</comment>
<dbReference type="InterPro" id="IPR004408">
    <property type="entry name" value="Biotin_CoA_COase_ligase"/>
</dbReference>
<proteinExistence type="predicted"/>
<gene>
    <name evidence="3" type="primary">birA</name>
    <name evidence="3" type="ORF">SIID45300_02782</name>
</gene>
<keyword evidence="1 3" id="KW-0436">Ligase</keyword>
<evidence type="ECO:0000313" key="4">
    <source>
        <dbReference type="Proteomes" id="UP001628193"/>
    </source>
</evidence>
<keyword evidence="4" id="KW-1185">Reference proteome</keyword>
<dbReference type="PANTHER" id="PTHR12835">
    <property type="entry name" value="BIOTIN PROTEIN LIGASE"/>
    <property type="match status" value="1"/>
</dbReference>
<feature type="domain" description="BPL/LPL catalytic" evidence="2">
    <location>
        <begin position="24"/>
        <end position="216"/>
    </location>
</feature>
<protein>
    <submittedName>
        <fullName evidence="3">Bifunctional ligase/repressor BirA</fullName>
        <ecNumber evidence="3">6.3.4.15</ecNumber>
    </submittedName>
</protein>
<dbReference type="Gene3D" id="3.30.930.10">
    <property type="entry name" value="Bira Bifunctional Protein, Domain 2"/>
    <property type="match status" value="1"/>
</dbReference>
<dbReference type="SUPFAM" id="SSF55681">
    <property type="entry name" value="Class II aaRS and biotin synthetases"/>
    <property type="match status" value="1"/>
</dbReference>
<evidence type="ECO:0000256" key="1">
    <source>
        <dbReference type="ARBA" id="ARBA00022598"/>
    </source>
</evidence>
<dbReference type="InterPro" id="IPR045864">
    <property type="entry name" value="aa-tRNA-synth_II/BPL/LPL"/>
</dbReference>
<reference evidence="3 4" key="1">
    <citation type="submission" date="2024-09" db="EMBL/GenBank/DDBJ databases">
        <title>Draft genome sequence of Candidatus Magnetaquicoccaceae bacterium FCR-1.</title>
        <authorList>
            <person name="Shimoshige H."/>
            <person name="Shimamura S."/>
            <person name="Taoka A."/>
            <person name="Kobayashi H."/>
            <person name="Maekawa T."/>
        </authorList>
    </citation>
    <scope>NUCLEOTIDE SEQUENCE [LARGE SCALE GENOMIC DNA]</scope>
    <source>
        <strain evidence="3 4">FCR-1</strain>
    </source>
</reference>
<sequence length="284" mass="31132">MAVNLLSRRTLVDMPTDFDGLAPASIASRLTGPLFTPERYHFHPHLDSTNRHALDLARAGAPEGTVVVADAQSQGRGRLGRVWSSPPGENLYVTLIMRPEILVAHAPRLTLVAGLATLDAVREAGVTEARLKWPNDILVQGRKLAGILTEMATEGDRVRHVVIGVGVNVNGRAERFPPEVAARAVTMADILQNSIERGIVLARLLSAWEAWYRLFLSEGFAPVRLAWRERALLTGQKGRIDTAQGTRWVELLDLDEEGFLLACDREGGEPFRVLAGDVLLTGWD</sequence>
<dbReference type="GO" id="GO:0004077">
    <property type="term" value="F:biotin--[biotin carboxyl-carrier protein] ligase activity"/>
    <property type="evidence" value="ECO:0007669"/>
    <property type="project" value="UniProtKB-EC"/>
</dbReference>
<organism evidence="3 4">
    <name type="scientific">Candidatus Magnetaquiglobus chichijimensis</name>
    <dbReference type="NCBI Taxonomy" id="3141448"/>
    <lineage>
        <taxon>Bacteria</taxon>
        <taxon>Pseudomonadati</taxon>
        <taxon>Pseudomonadota</taxon>
        <taxon>Magnetococcia</taxon>
        <taxon>Magnetococcales</taxon>
        <taxon>Candidatus Magnetaquicoccaceae</taxon>
        <taxon>Candidatus Magnetaquiglobus</taxon>
    </lineage>
</organism>
<dbReference type="PANTHER" id="PTHR12835:SF5">
    <property type="entry name" value="BIOTIN--PROTEIN LIGASE"/>
    <property type="match status" value="1"/>
</dbReference>
<dbReference type="EC" id="6.3.4.15" evidence="3"/>
<dbReference type="CDD" id="cd16442">
    <property type="entry name" value="BPL"/>
    <property type="match status" value="1"/>
</dbReference>
<dbReference type="RefSeq" id="WP_420906156.1">
    <property type="nucleotide sequence ID" value="NZ_BAAFGK010000005.1"/>
</dbReference>
<evidence type="ECO:0000259" key="2">
    <source>
        <dbReference type="PROSITE" id="PS51733"/>
    </source>
</evidence>
<name>A0ABQ0CC37_9PROT</name>
<dbReference type="Pfam" id="PF03099">
    <property type="entry name" value="BPL_LplA_LipB"/>
    <property type="match status" value="1"/>
</dbReference>
<accession>A0ABQ0CC37</accession>
<dbReference type="InterPro" id="IPR004143">
    <property type="entry name" value="BPL_LPL_catalytic"/>
</dbReference>